<evidence type="ECO:0000313" key="1">
    <source>
        <dbReference type="EMBL" id="GBP40092.1"/>
    </source>
</evidence>
<dbReference type="EMBL" id="BGZK01000376">
    <property type="protein sequence ID" value="GBP40092.1"/>
    <property type="molecule type" value="Genomic_DNA"/>
</dbReference>
<name>A0A4C1VNV8_EUMVA</name>
<evidence type="ECO:0000313" key="2">
    <source>
        <dbReference type="Proteomes" id="UP000299102"/>
    </source>
</evidence>
<keyword evidence="2" id="KW-1185">Reference proteome</keyword>
<sequence length="100" mass="11555">MQWYIIGAVNPVDTIQRSELTANYAVRRFRAPRPSLPLPRLPILHHCNSFVTDFTAAQFRALYCRTHWGKIEDHKQAVVTLTYLHAALQPENHPKSTYTP</sequence>
<reference evidence="1 2" key="1">
    <citation type="journal article" date="2019" name="Commun. Biol.">
        <title>The bagworm genome reveals a unique fibroin gene that provides high tensile strength.</title>
        <authorList>
            <person name="Kono N."/>
            <person name="Nakamura H."/>
            <person name="Ohtoshi R."/>
            <person name="Tomita M."/>
            <person name="Numata K."/>
            <person name="Arakawa K."/>
        </authorList>
    </citation>
    <scope>NUCLEOTIDE SEQUENCE [LARGE SCALE GENOMIC DNA]</scope>
</reference>
<dbReference type="Proteomes" id="UP000299102">
    <property type="component" value="Unassembled WGS sequence"/>
</dbReference>
<gene>
    <name evidence="1" type="ORF">EVAR_33668_1</name>
</gene>
<accession>A0A4C1VNV8</accession>
<dbReference type="AlphaFoldDB" id="A0A4C1VNV8"/>
<organism evidence="1 2">
    <name type="scientific">Eumeta variegata</name>
    <name type="common">Bagworm moth</name>
    <name type="synonym">Eumeta japonica</name>
    <dbReference type="NCBI Taxonomy" id="151549"/>
    <lineage>
        <taxon>Eukaryota</taxon>
        <taxon>Metazoa</taxon>
        <taxon>Ecdysozoa</taxon>
        <taxon>Arthropoda</taxon>
        <taxon>Hexapoda</taxon>
        <taxon>Insecta</taxon>
        <taxon>Pterygota</taxon>
        <taxon>Neoptera</taxon>
        <taxon>Endopterygota</taxon>
        <taxon>Lepidoptera</taxon>
        <taxon>Glossata</taxon>
        <taxon>Ditrysia</taxon>
        <taxon>Tineoidea</taxon>
        <taxon>Psychidae</taxon>
        <taxon>Oiketicinae</taxon>
        <taxon>Eumeta</taxon>
    </lineage>
</organism>
<protein>
    <submittedName>
        <fullName evidence="1">Uncharacterized protein</fullName>
    </submittedName>
</protein>
<comment type="caution">
    <text evidence="1">The sequence shown here is derived from an EMBL/GenBank/DDBJ whole genome shotgun (WGS) entry which is preliminary data.</text>
</comment>
<proteinExistence type="predicted"/>